<keyword evidence="3" id="KW-1185">Reference proteome</keyword>
<dbReference type="Proteomes" id="UP000186074">
    <property type="component" value="Chromosome"/>
</dbReference>
<dbReference type="SUPFAM" id="SSF51905">
    <property type="entry name" value="FAD/NAD(P)-binding domain"/>
    <property type="match status" value="2"/>
</dbReference>
<evidence type="ECO:0000313" key="3">
    <source>
        <dbReference type="Proteomes" id="UP000186074"/>
    </source>
</evidence>
<dbReference type="PANTHER" id="PTHR10632:SF2">
    <property type="entry name" value="SULFIDE:QUINONE OXIDOREDUCTASE, MITOCHONDRIAL"/>
    <property type="match status" value="1"/>
</dbReference>
<dbReference type="GO" id="GO:0070224">
    <property type="term" value="F:sulfide:quinone oxidoreductase activity"/>
    <property type="evidence" value="ECO:0007669"/>
    <property type="project" value="TreeGrafter"/>
</dbReference>
<evidence type="ECO:0000259" key="1">
    <source>
        <dbReference type="Pfam" id="PF07992"/>
    </source>
</evidence>
<dbReference type="EMBL" id="CP019070">
    <property type="protein sequence ID" value="APW64538.1"/>
    <property type="molecule type" value="Genomic_DNA"/>
</dbReference>
<accession>A0A1P8KJ09</accession>
<dbReference type="GO" id="GO:0071949">
    <property type="term" value="F:FAD binding"/>
    <property type="evidence" value="ECO:0007669"/>
    <property type="project" value="TreeGrafter"/>
</dbReference>
<dbReference type="PANTHER" id="PTHR10632">
    <property type="entry name" value="SULFIDE:QUINONE OXIDOREDUCTASE"/>
    <property type="match status" value="1"/>
</dbReference>
<dbReference type="Gene3D" id="3.50.50.100">
    <property type="match status" value="1"/>
</dbReference>
<organism evidence="2 3">
    <name type="scientific">Poseidonibacter parvus</name>
    <dbReference type="NCBI Taxonomy" id="1850254"/>
    <lineage>
        <taxon>Bacteria</taxon>
        <taxon>Pseudomonadati</taxon>
        <taxon>Campylobacterota</taxon>
        <taxon>Epsilonproteobacteria</taxon>
        <taxon>Campylobacterales</taxon>
        <taxon>Arcobacteraceae</taxon>
        <taxon>Poseidonibacter</taxon>
    </lineage>
</organism>
<gene>
    <name evidence="2" type="ORF">LPB137_01125</name>
</gene>
<protein>
    <submittedName>
        <fullName evidence="2">Sulfide:quinone reductase</fullName>
    </submittedName>
</protein>
<dbReference type="KEGG" id="alp:LPB137_01125"/>
<dbReference type="InterPro" id="IPR036188">
    <property type="entry name" value="FAD/NAD-bd_sf"/>
</dbReference>
<dbReference type="PROSITE" id="PS51318">
    <property type="entry name" value="TAT"/>
    <property type="match status" value="1"/>
</dbReference>
<dbReference type="AlphaFoldDB" id="A0A1P8KJ09"/>
<reference evidence="2 3" key="1">
    <citation type="submission" date="2017-01" db="EMBL/GenBank/DDBJ databases">
        <title>Genome sequencing of Arcobacter sp. LPB0137.</title>
        <authorList>
            <person name="Lee G.-W."/>
            <person name="Yi H."/>
        </authorList>
    </citation>
    <scope>NUCLEOTIDE SEQUENCE [LARGE SCALE GENOMIC DNA]</scope>
    <source>
        <strain evidence="2 3">LPB0137</strain>
    </source>
</reference>
<dbReference type="Pfam" id="PF07992">
    <property type="entry name" value="Pyr_redox_2"/>
    <property type="match status" value="1"/>
</dbReference>
<dbReference type="GO" id="GO:0070221">
    <property type="term" value="P:sulfide oxidation, using sulfide:quinone oxidoreductase"/>
    <property type="evidence" value="ECO:0007669"/>
    <property type="project" value="TreeGrafter"/>
</dbReference>
<feature type="domain" description="FAD/NAD(P)-binding" evidence="1">
    <location>
        <begin position="60"/>
        <end position="185"/>
    </location>
</feature>
<dbReference type="OrthoDB" id="9802771at2"/>
<dbReference type="RefSeq" id="WP_076083250.1">
    <property type="nucleotide sequence ID" value="NZ_CP019070.1"/>
</dbReference>
<dbReference type="InterPro" id="IPR006311">
    <property type="entry name" value="TAT_signal"/>
</dbReference>
<dbReference type="InterPro" id="IPR015904">
    <property type="entry name" value="Sulphide_quinone_reductase"/>
</dbReference>
<sequence length="489" mass="53538">MAKNELDDALELVDSEIKKIGISRREAFKLAGLGSAAYLMGGTSEAQAATVAQASEAKGKILIIGGGLAGMSTAARLSSSLTTPDITIVEPLSNSVSYQAGTTLVASGVYEKSDIVYNTKDFLPAGVKLIKDKAVEFNPDANKVVLGSGETLSYDFLIIAAGLTLDFGRIKGLEEVGDAYTAGDASKILKAFGDSGITSMYNIDTATETWTQMQKFVDKAKNGEKVKGIFSHPDTAIKCGGAPKKIMYLTNSRLVEAGARDNAELTYYVNSGKMFSVKEYHDAIVKQFEARDFKWNYKHNLTTVDIQNKTAIFDKRWDEKGPYDEDLEEYSMITKHQEVEVPFDFMHITPPMKAPDEIGSSAVGSGKGWVPVNKETLQHVKYKNIFSLGDIAAVPMGKTGGSVRKQYKVLVDNLIAAMEGKELNAKYAGYTVCPLITDIGKVMLAEFDWTKKPTPSFPLDPTQERYIWWLLKVYMLKPMTQYGMLSGKA</sequence>
<dbReference type="InterPro" id="IPR023753">
    <property type="entry name" value="FAD/NAD-binding_dom"/>
</dbReference>
<name>A0A1P8KJ09_9BACT</name>
<proteinExistence type="predicted"/>
<dbReference type="STRING" id="1850254.LPB137_01125"/>
<evidence type="ECO:0000313" key="2">
    <source>
        <dbReference type="EMBL" id="APW64538.1"/>
    </source>
</evidence>